<sequence length="151" mass="16219">MSVRYTRGADTMSRTARIRLLAATAFVAFLVLVGLLLSIPFLVSDPVVVVRPGSAPALLSGEGFPVAAAQIQVGARGEFMLYLTFEQATDDALRVAVRMPGHGMATPSLEVRAIGGSRFQAVGQLTMPGRWEIEVEFGELGQSFDFILAEF</sequence>
<comment type="caution">
    <text evidence="2">The sequence shown here is derived from an EMBL/GenBank/DDBJ whole genome shotgun (WGS) entry which is preliminary data.</text>
</comment>
<proteinExistence type="predicted"/>
<feature type="transmembrane region" description="Helical" evidence="1">
    <location>
        <begin position="20"/>
        <end position="43"/>
    </location>
</feature>
<accession>A0A1V8RJR8</accession>
<evidence type="ECO:0000313" key="2">
    <source>
        <dbReference type="EMBL" id="OQM73448.1"/>
    </source>
</evidence>
<name>A0A1V8RJR8_9HYPH</name>
<keyword evidence="1" id="KW-1133">Transmembrane helix</keyword>
<reference evidence="2 3" key="1">
    <citation type="journal article" date="2016" name="Int. J. Syst. Evol. Microbiol.">
        <title>Pseudaminobacter manganicus sp. nov., isolated from sludge of a manganese mine.</title>
        <authorList>
            <person name="Li J."/>
            <person name="Huang J."/>
            <person name="Liao S."/>
            <person name="Wang G."/>
        </authorList>
    </citation>
    <scope>NUCLEOTIDE SEQUENCE [LARGE SCALE GENOMIC DNA]</scope>
    <source>
        <strain evidence="2 3">JH-7</strain>
    </source>
</reference>
<evidence type="ECO:0000256" key="1">
    <source>
        <dbReference type="SAM" id="Phobius"/>
    </source>
</evidence>
<dbReference type="AlphaFoldDB" id="A0A1V8RJR8"/>
<protein>
    <recommendedName>
        <fullName evidence="4">YtkA-like domain-containing protein</fullName>
    </recommendedName>
</protein>
<evidence type="ECO:0000313" key="3">
    <source>
        <dbReference type="Proteomes" id="UP000191905"/>
    </source>
</evidence>
<keyword evidence="1" id="KW-0812">Transmembrane</keyword>
<organism evidence="2 3">
    <name type="scientific">Manganibacter manganicus</name>
    <dbReference type="NCBI Taxonomy" id="1873176"/>
    <lineage>
        <taxon>Bacteria</taxon>
        <taxon>Pseudomonadati</taxon>
        <taxon>Pseudomonadota</taxon>
        <taxon>Alphaproteobacteria</taxon>
        <taxon>Hyphomicrobiales</taxon>
        <taxon>Phyllobacteriaceae</taxon>
        <taxon>Manganibacter</taxon>
    </lineage>
</organism>
<gene>
    <name evidence="2" type="ORF">BFN67_09175</name>
</gene>
<keyword evidence="3" id="KW-1185">Reference proteome</keyword>
<dbReference type="Proteomes" id="UP000191905">
    <property type="component" value="Unassembled WGS sequence"/>
</dbReference>
<evidence type="ECO:0008006" key="4">
    <source>
        <dbReference type="Google" id="ProtNLM"/>
    </source>
</evidence>
<keyword evidence="1" id="KW-0472">Membrane</keyword>
<dbReference type="EMBL" id="MDET01000059">
    <property type="protein sequence ID" value="OQM73448.1"/>
    <property type="molecule type" value="Genomic_DNA"/>
</dbReference>